<feature type="transmembrane region" description="Helical" evidence="7">
    <location>
        <begin position="85"/>
        <end position="103"/>
    </location>
</feature>
<dbReference type="GO" id="GO:0009246">
    <property type="term" value="P:enterobacterial common antigen biosynthetic process"/>
    <property type="evidence" value="ECO:0007669"/>
    <property type="project" value="TreeGrafter"/>
</dbReference>
<protein>
    <recommendedName>
        <fullName evidence="8">Acyltransferase 3 domain-containing protein</fullName>
    </recommendedName>
</protein>
<dbReference type="STRING" id="1234409.C683_0894"/>
<feature type="transmembrane region" description="Helical" evidence="7">
    <location>
        <begin position="175"/>
        <end position="193"/>
    </location>
</feature>
<dbReference type="RefSeq" id="WP_009490568.1">
    <property type="nucleotide sequence ID" value="NZ_AMYT01000019.1"/>
</dbReference>
<keyword evidence="6 7" id="KW-0472">Membrane</keyword>
<proteinExistence type="inferred from homology"/>
<evidence type="ECO:0000256" key="3">
    <source>
        <dbReference type="ARBA" id="ARBA00022475"/>
    </source>
</evidence>
<comment type="subcellular location">
    <subcellularLocation>
        <location evidence="1">Cell membrane</location>
        <topology evidence="1">Multi-pass membrane protein</topology>
    </subcellularLocation>
</comment>
<dbReference type="GO" id="GO:0005886">
    <property type="term" value="C:plasma membrane"/>
    <property type="evidence" value="ECO:0007669"/>
    <property type="project" value="UniProtKB-SubCell"/>
</dbReference>
<dbReference type="AlphaFoldDB" id="K8ZNF8"/>
<dbReference type="Pfam" id="PF01757">
    <property type="entry name" value="Acyl_transf_3"/>
    <property type="match status" value="1"/>
</dbReference>
<dbReference type="InterPro" id="IPR002656">
    <property type="entry name" value="Acyl_transf_3_dom"/>
</dbReference>
<sequence length="339" mass="39821">MKKIRNSNIEFIRILLMFFIILHHTSIYGLENNSTLNTSQQIIATILSSFGKIAVILFILITGYFQGNKERINKHSLQNIHRVTLFYSISIFVIFCILFPIYKINFGRIINAVFPICSGAYWFITDYVILLIISPYINKLCKSLSKKEFQKLLFVSFVLLCFVNYLPFFDLDMSSIIYFVFFYISGIYIQNYFESSKMKNYNFKIIFLCLSVFYFLCIYLGKTLDITVLSDVVQLSSPIGYAIAVSIFLTILKFKPTHFKVINHISKYILPIYLIHDNRLIRAWVYDDLFHLTRIHFSNNLQLIFITIMDAILIFIICFFIEIIRVTLMNKIKKICAKS</sequence>
<comment type="caution">
    <text evidence="9">The sequence shown here is derived from an EMBL/GenBank/DDBJ whole genome shotgun (WGS) entry which is preliminary data.</text>
</comment>
<keyword evidence="5 7" id="KW-1133">Transmembrane helix</keyword>
<keyword evidence="3" id="KW-1003">Cell membrane</keyword>
<evidence type="ECO:0000256" key="2">
    <source>
        <dbReference type="ARBA" id="ARBA00007400"/>
    </source>
</evidence>
<gene>
    <name evidence="9" type="ORF">C683_0894</name>
</gene>
<evidence type="ECO:0000256" key="1">
    <source>
        <dbReference type="ARBA" id="ARBA00004651"/>
    </source>
</evidence>
<feature type="transmembrane region" description="Helical" evidence="7">
    <location>
        <begin position="152"/>
        <end position="169"/>
    </location>
</feature>
<dbReference type="PANTHER" id="PTHR40074">
    <property type="entry name" value="O-ACETYLTRANSFERASE WECH"/>
    <property type="match status" value="1"/>
</dbReference>
<evidence type="ECO:0000313" key="10">
    <source>
        <dbReference type="Proteomes" id="UP000016057"/>
    </source>
</evidence>
<dbReference type="eggNOG" id="COG3274">
    <property type="taxonomic scope" value="Bacteria"/>
</dbReference>
<feature type="transmembrane region" description="Helical" evidence="7">
    <location>
        <begin position="109"/>
        <end position="132"/>
    </location>
</feature>
<feature type="domain" description="Acyltransferase 3" evidence="8">
    <location>
        <begin position="7"/>
        <end position="317"/>
    </location>
</feature>
<reference evidence="9 10" key="1">
    <citation type="journal article" date="2013" name="Genome Announc.">
        <title>Draft Genome Sequence of Catellicoccus marimammalium, a Novel Species Commonly Found in Gull Feces.</title>
        <authorList>
            <person name="Weigand M.R."/>
            <person name="Ryu H."/>
            <person name="Bozcek L."/>
            <person name="Konstantinidis K.T."/>
            <person name="Santo Domingo J.W."/>
        </authorList>
    </citation>
    <scope>NUCLEOTIDE SEQUENCE [LARGE SCALE GENOMIC DNA]</scope>
    <source>
        <strain evidence="9 10">M35/04/3</strain>
    </source>
</reference>
<evidence type="ECO:0000259" key="8">
    <source>
        <dbReference type="Pfam" id="PF01757"/>
    </source>
</evidence>
<dbReference type="EMBL" id="AMYT01000019">
    <property type="protein sequence ID" value="EKU27116.1"/>
    <property type="molecule type" value="Genomic_DNA"/>
</dbReference>
<name>K8ZNF8_9ENTE</name>
<keyword evidence="4 7" id="KW-0812">Transmembrane</keyword>
<feature type="transmembrane region" description="Helical" evidence="7">
    <location>
        <begin position="12"/>
        <end position="30"/>
    </location>
</feature>
<evidence type="ECO:0000256" key="5">
    <source>
        <dbReference type="ARBA" id="ARBA00022989"/>
    </source>
</evidence>
<feature type="transmembrane region" description="Helical" evidence="7">
    <location>
        <begin position="301"/>
        <end position="324"/>
    </location>
</feature>
<dbReference type="OrthoDB" id="9816377at2"/>
<dbReference type="GO" id="GO:0016413">
    <property type="term" value="F:O-acetyltransferase activity"/>
    <property type="evidence" value="ECO:0007669"/>
    <property type="project" value="TreeGrafter"/>
</dbReference>
<evidence type="ECO:0000313" key="9">
    <source>
        <dbReference type="EMBL" id="EKU27116.1"/>
    </source>
</evidence>
<accession>K8ZNF8</accession>
<keyword evidence="10" id="KW-1185">Reference proteome</keyword>
<evidence type="ECO:0000256" key="4">
    <source>
        <dbReference type="ARBA" id="ARBA00022692"/>
    </source>
</evidence>
<feature type="transmembrane region" description="Helical" evidence="7">
    <location>
        <begin position="42"/>
        <end position="65"/>
    </location>
</feature>
<feature type="transmembrane region" description="Helical" evidence="7">
    <location>
        <begin position="233"/>
        <end position="252"/>
    </location>
</feature>
<evidence type="ECO:0000256" key="6">
    <source>
        <dbReference type="ARBA" id="ARBA00023136"/>
    </source>
</evidence>
<comment type="similarity">
    <text evidence="2">Belongs to the acyltransferase 3 family.</text>
</comment>
<evidence type="ECO:0000256" key="7">
    <source>
        <dbReference type="SAM" id="Phobius"/>
    </source>
</evidence>
<dbReference type="Proteomes" id="UP000016057">
    <property type="component" value="Unassembled WGS sequence"/>
</dbReference>
<dbReference type="PANTHER" id="PTHR40074:SF2">
    <property type="entry name" value="O-ACETYLTRANSFERASE WECH"/>
    <property type="match status" value="1"/>
</dbReference>
<feature type="transmembrane region" description="Helical" evidence="7">
    <location>
        <begin position="264"/>
        <end position="281"/>
    </location>
</feature>
<organism evidence="9 10">
    <name type="scientific">Catellicoccus marimammalium M35/04/3</name>
    <dbReference type="NCBI Taxonomy" id="1234409"/>
    <lineage>
        <taxon>Bacteria</taxon>
        <taxon>Bacillati</taxon>
        <taxon>Bacillota</taxon>
        <taxon>Bacilli</taxon>
        <taxon>Lactobacillales</taxon>
        <taxon>Enterococcaceae</taxon>
        <taxon>Catellicoccus</taxon>
    </lineage>
</organism>
<feature type="transmembrane region" description="Helical" evidence="7">
    <location>
        <begin position="205"/>
        <end position="221"/>
    </location>
</feature>